<organism evidence="1">
    <name type="scientific">marine sediment metagenome</name>
    <dbReference type="NCBI Taxonomy" id="412755"/>
    <lineage>
        <taxon>unclassified sequences</taxon>
        <taxon>metagenomes</taxon>
        <taxon>ecological metagenomes</taxon>
    </lineage>
</organism>
<evidence type="ECO:0000313" key="1">
    <source>
        <dbReference type="EMBL" id="KKK73576.1"/>
    </source>
</evidence>
<reference evidence="1" key="1">
    <citation type="journal article" date="2015" name="Nature">
        <title>Complex archaea that bridge the gap between prokaryotes and eukaryotes.</title>
        <authorList>
            <person name="Spang A."/>
            <person name="Saw J.H."/>
            <person name="Jorgensen S.L."/>
            <person name="Zaremba-Niedzwiedzka K."/>
            <person name="Martijn J."/>
            <person name="Lind A.E."/>
            <person name="van Eijk R."/>
            <person name="Schleper C."/>
            <person name="Guy L."/>
            <person name="Ettema T.J."/>
        </authorList>
    </citation>
    <scope>NUCLEOTIDE SEQUENCE</scope>
</reference>
<gene>
    <name evidence="1" type="ORF">LCGC14_2892440</name>
</gene>
<feature type="non-terminal residue" evidence="1">
    <location>
        <position position="1"/>
    </location>
</feature>
<protein>
    <submittedName>
        <fullName evidence="1">Uncharacterized protein</fullName>
    </submittedName>
</protein>
<dbReference type="EMBL" id="LAZR01056728">
    <property type="protein sequence ID" value="KKK73576.1"/>
    <property type="molecule type" value="Genomic_DNA"/>
</dbReference>
<accession>A0A0F9AMY6</accession>
<dbReference type="AlphaFoldDB" id="A0A0F9AMY6"/>
<sequence length="241" mass="26732">FDLEHPPSIQEWSWDFRPVESSQDTVDGEPVRRLIKLDTKEVSPVLRGASIGSGTISVKRLKASGRSDNDRRELLEQALGEAEKGAEWLWVEAVFDDVVVYTMRLEDEVSKTFERDYTLADGATDLGKERREVVREVSYRATGKGDGELPAIKLADEIRWVTGDVGGVVHRVLELAERRKAEGRGVGKPVSMASLDMADECQELDRLMKGLRDVAVEVVPEDEIAQAVAGFLHSEASLRGV</sequence>
<comment type="caution">
    <text evidence="1">The sequence shown here is derived from an EMBL/GenBank/DDBJ whole genome shotgun (WGS) entry which is preliminary data.</text>
</comment>
<proteinExistence type="predicted"/>
<name>A0A0F9AMY6_9ZZZZ</name>